<dbReference type="PANTHER" id="PTHR12792:SF0">
    <property type="entry name" value="SEPARIN"/>
    <property type="match status" value="1"/>
</dbReference>
<evidence type="ECO:0000313" key="8">
    <source>
        <dbReference type="Proteomes" id="UP000298327"/>
    </source>
</evidence>
<name>A0A4Y9Y5S2_9AGAM</name>
<dbReference type="GO" id="GO:0005634">
    <property type="term" value="C:nucleus"/>
    <property type="evidence" value="ECO:0007669"/>
    <property type="project" value="InterPro"/>
</dbReference>
<sequence length="700" mass="78427">ADEHTLVGKLTLHDVYDCFKEDMFLSSITESAIALPMGMSGNKSILASSSAQDILETLQDAEKMFWSTLSAIANRGKVSQVREVTGFLALIQSFNTSLGKAQKSTPVVVANLLDISTALTLRREMLEVIQGKFPLASISDDLRWPAITSNGSPIPADRTRRRRHIESRSSSDIEDADDDNEGALDESWLQEYWAFIDKKYRTQVLDAKSLAHSKVDTLPENWTVVSISITDDKSSLFVSRQRAHSAPLVFCLPLKGRRETDGDEHLAFSDAVEELKEIIRLSDEGTKRAIHVKSGDKQARAAWWADRAALDTRLKDLLENMEFCWLGGFKTILSPTVDLDSDALADLQTRLDKVFTRSLVSQSQQDKSKKAQKQRLRLDDALVACFGALSPRCKDEELEDLVYFVLDLYQFHGVQVAIAEVDVDQVVIDLRTTLEEHASRAKDGRTPIEDNHMFLVLDKNVQAFPWESIPVLRGQSVSRVPSLDFLLDRVEFVQCKRKREGREVGKVDRMDFDPRSAYYVLNPSGDLGGTEKRFAGWLENMKAVGWEGTVGTAPSEQQVLDALQRKDLFIYFGHGGAEQYMRSHKLRHLPRCAATMLWGCSSGLLRDMGEFDRTGTPYNYMLAGCPTLVANLWDVTDRDIDKFSQAVFDEIRLTPEHVKKVAALHEGEAEGTSVVEAVAKAREACKLKYLTGAAPIRSRE</sequence>
<keyword evidence="3" id="KW-0378">Hydrolase</keyword>
<feature type="non-terminal residue" evidence="7">
    <location>
        <position position="1"/>
    </location>
</feature>
<reference evidence="7 8" key="1">
    <citation type="submission" date="2019-02" db="EMBL/GenBank/DDBJ databases">
        <title>Genome sequencing of the rare red list fungi Dentipellis fragilis.</title>
        <authorList>
            <person name="Buettner E."/>
            <person name="Kellner H."/>
        </authorList>
    </citation>
    <scope>NUCLEOTIDE SEQUENCE [LARGE SCALE GENOMIC DNA]</scope>
    <source>
        <strain evidence="7 8">DSM 105465</strain>
    </source>
</reference>
<evidence type="ECO:0000256" key="1">
    <source>
        <dbReference type="ARBA" id="ARBA00000451"/>
    </source>
</evidence>
<dbReference type="InterPro" id="IPR005314">
    <property type="entry name" value="Peptidase_C50"/>
</dbReference>
<dbReference type="EC" id="3.4.22.49" evidence="2"/>
<dbReference type="GO" id="GO:0051307">
    <property type="term" value="P:meiotic chromosome separation"/>
    <property type="evidence" value="ECO:0007669"/>
    <property type="project" value="TreeGrafter"/>
</dbReference>
<dbReference type="GO" id="GO:0044732">
    <property type="term" value="C:mitotic spindle pole body"/>
    <property type="evidence" value="ECO:0007669"/>
    <property type="project" value="TreeGrafter"/>
</dbReference>
<feature type="region of interest" description="Disordered" evidence="5">
    <location>
        <begin position="149"/>
        <end position="180"/>
    </location>
</feature>
<organism evidence="7 8">
    <name type="scientific">Dentipellis fragilis</name>
    <dbReference type="NCBI Taxonomy" id="205917"/>
    <lineage>
        <taxon>Eukaryota</taxon>
        <taxon>Fungi</taxon>
        <taxon>Dikarya</taxon>
        <taxon>Basidiomycota</taxon>
        <taxon>Agaricomycotina</taxon>
        <taxon>Agaricomycetes</taxon>
        <taxon>Russulales</taxon>
        <taxon>Hericiaceae</taxon>
        <taxon>Dentipellis</taxon>
    </lineage>
</organism>
<dbReference type="Pfam" id="PF03568">
    <property type="entry name" value="Separin_C"/>
    <property type="match status" value="1"/>
</dbReference>
<dbReference type="PANTHER" id="PTHR12792">
    <property type="entry name" value="EXTRA SPINDLE POLES 1-RELATED"/>
    <property type="match status" value="1"/>
</dbReference>
<dbReference type="AlphaFoldDB" id="A0A4Y9Y5S2"/>
<protein>
    <recommendedName>
        <fullName evidence="2">separase</fullName>
        <ecNumber evidence="2">3.4.22.49</ecNumber>
    </recommendedName>
</protein>
<gene>
    <name evidence="7" type="ORF">EVG20_g8385</name>
</gene>
<dbReference type="GO" id="GO:0072686">
    <property type="term" value="C:mitotic spindle"/>
    <property type="evidence" value="ECO:0007669"/>
    <property type="project" value="TreeGrafter"/>
</dbReference>
<accession>A0A4Y9Y5S2</accession>
<evidence type="ECO:0000259" key="6">
    <source>
        <dbReference type="PROSITE" id="PS51700"/>
    </source>
</evidence>
<dbReference type="EMBL" id="SEOQ01000722">
    <property type="protein sequence ID" value="TFY57836.1"/>
    <property type="molecule type" value="Genomic_DNA"/>
</dbReference>
<feature type="domain" description="Peptidase C50" evidence="6">
    <location>
        <begin position="514"/>
        <end position="611"/>
    </location>
</feature>
<evidence type="ECO:0000256" key="5">
    <source>
        <dbReference type="SAM" id="MobiDB-lite"/>
    </source>
</evidence>
<comment type="caution">
    <text evidence="7">The sequence shown here is derived from an EMBL/GenBank/DDBJ whole genome shotgun (WGS) entry which is preliminary data.</text>
</comment>
<dbReference type="GO" id="GO:0006508">
    <property type="term" value="P:proteolysis"/>
    <property type="evidence" value="ECO:0007669"/>
    <property type="project" value="InterPro"/>
</dbReference>
<evidence type="ECO:0000256" key="4">
    <source>
        <dbReference type="ARBA" id="ARBA00022829"/>
    </source>
</evidence>
<proteinExistence type="predicted"/>
<dbReference type="GO" id="GO:0005737">
    <property type="term" value="C:cytoplasm"/>
    <property type="evidence" value="ECO:0007669"/>
    <property type="project" value="TreeGrafter"/>
</dbReference>
<dbReference type="InterPro" id="IPR030397">
    <property type="entry name" value="SEPARIN_core_dom"/>
</dbReference>
<dbReference type="Proteomes" id="UP000298327">
    <property type="component" value="Unassembled WGS sequence"/>
</dbReference>
<dbReference type="STRING" id="205917.A0A4Y9Y5S2"/>
<evidence type="ECO:0000313" key="7">
    <source>
        <dbReference type="EMBL" id="TFY57836.1"/>
    </source>
</evidence>
<keyword evidence="4" id="KW-0159">Chromosome partition</keyword>
<dbReference type="PROSITE" id="PS51700">
    <property type="entry name" value="SEPARIN"/>
    <property type="match status" value="1"/>
</dbReference>
<comment type="catalytic activity">
    <reaction evidence="1">
        <text>All bonds known to be hydrolyzed by this endopeptidase have arginine in P1 and an acidic residue in P4. P6 is often occupied by an acidic residue or by a hydroxy-amino-acid residue, the phosphorylation of which enhances cleavage.</text>
        <dbReference type="EC" id="3.4.22.49"/>
    </reaction>
</comment>
<keyword evidence="8" id="KW-1185">Reference proteome</keyword>
<evidence type="ECO:0000256" key="2">
    <source>
        <dbReference type="ARBA" id="ARBA00012489"/>
    </source>
</evidence>
<dbReference type="GO" id="GO:0004197">
    <property type="term" value="F:cysteine-type endopeptidase activity"/>
    <property type="evidence" value="ECO:0007669"/>
    <property type="project" value="InterPro"/>
</dbReference>
<dbReference type="OrthoDB" id="10255632at2759"/>
<evidence type="ECO:0000256" key="3">
    <source>
        <dbReference type="ARBA" id="ARBA00022801"/>
    </source>
</evidence>